<dbReference type="InterPro" id="IPR044135">
    <property type="entry name" value="Met-tRNA-FMT_C"/>
</dbReference>
<comment type="function">
    <text evidence="5">Attaches a formyl group to the free amino group of methionyl-tRNA(fMet). The formyl group appears to play a dual role in the initiator identity of N-formylmethionyl-tRNA by promoting its recognition by IF2 and preventing the misappropriation of this tRNA by the elongation apparatus.</text>
</comment>
<feature type="domain" description="Formyl transferase N-terminal" evidence="6">
    <location>
        <begin position="5"/>
        <end position="181"/>
    </location>
</feature>
<evidence type="ECO:0000256" key="2">
    <source>
        <dbReference type="ARBA" id="ARBA00012261"/>
    </source>
</evidence>
<organism evidence="8">
    <name type="scientific">Lentimicrobium saccharophilum</name>
    <dbReference type="NCBI Taxonomy" id="1678841"/>
    <lineage>
        <taxon>Bacteria</taxon>
        <taxon>Pseudomonadati</taxon>
        <taxon>Bacteroidota</taxon>
        <taxon>Bacteroidia</taxon>
        <taxon>Bacteroidales</taxon>
        <taxon>Lentimicrobiaceae</taxon>
        <taxon>Lentimicrobium</taxon>
    </lineage>
</organism>
<evidence type="ECO:0000313" key="8">
    <source>
        <dbReference type="EMBL" id="GAP44872.1"/>
    </source>
</evidence>
<dbReference type="STRING" id="1678841.TBC1_12686"/>
<dbReference type="InterPro" id="IPR011034">
    <property type="entry name" value="Formyl_transferase-like_C_sf"/>
</dbReference>
<dbReference type="Pfam" id="PF00551">
    <property type="entry name" value="Formyl_trans_N"/>
    <property type="match status" value="1"/>
</dbReference>
<dbReference type="EMBL" id="DF968183">
    <property type="protein sequence ID" value="GAP44872.1"/>
    <property type="molecule type" value="Genomic_DNA"/>
</dbReference>
<dbReference type="InterPro" id="IPR005794">
    <property type="entry name" value="Fmt"/>
</dbReference>
<accession>A0A0S7C6U0</accession>
<dbReference type="CDD" id="cd08704">
    <property type="entry name" value="Met_tRNA_FMT_C"/>
    <property type="match status" value="1"/>
</dbReference>
<gene>
    <name evidence="5" type="primary">fmt</name>
    <name evidence="8" type="ORF">TBC1_12686</name>
</gene>
<dbReference type="Pfam" id="PF02911">
    <property type="entry name" value="Formyl_trans_C"/>
    <property type="match status" value="1"/>
</dbReference>
<dbReference type="PANTHER" id="PTHR11138">
    <property type="entry name" value="METHIONYL-TRNA FORMYLTRANSFERASE"/>
    <property type="match status" value="1"/>
</dbReference>
<dbReference type="InterPro" id="IPR036477">
    <property type="entry name" value="Formyl_transf_N_sf"/>
</dbReference>
<dbReference type="Proteomes" id="UP000053091">
    <property type="component" value="Unassembled WGS sequence"/>
</dbReference>
<dbReference type="SUPFAM" id="SSF50486">
    <property type="entry name" value="FMT C-terminal domain-like"/>
    <property type="match status" value="1"/>
</dbReference>
<evidence type="ECO:0000256" key="3">
    <source>
        <dbReference type="ARBA" id="ARBA00022679"/>
    </source>
</evidence>
<dbReference type="RefSeq" id="WP_062044799.1">
    <property type="nucleotide sequence ID" value="NZ_DF968183.1"/>
</dbReference>
<dbReference type="CDD" id="cd08646">
    <property type="entry name" value="FMT_core_Met-tRNA-FMT_N"/>
    <property type="match status" value="1"/>
</dbReference>
<comment type="similarity">
    <text evidence="1 5">Belongs to the Fmt family.</text>
</comment>
<evidence type="ECO:0000256" key="5">
    <source>
        <dbReference type="HAMAP-Rule" id="MF_00182"/>
    </source>
</evidence>
<dbReference type="GO" id="GO:0005829">
    <property type="term" value="C:cytosol"/>
    <property type="evidence" value="ECO:0007669"/>
    <property type="project" value="TreeGrafter"/>
</dbReference>
<protein>
    <recommendedName>
        <fullName evidence="2 5">Methionyl-tRNA formyltransferase</fullName>
        <ecNumber evidence="2 5">2.1.2.9</ecNumber>
    </recommendedName>
</protein>
<comment type="catalytic activity">
    <reaction evidence="5">
        <text>L-methionyl-tRNA(fMet) + (6R)-10-formyltetrahydrofolate = N-formyl-L-methionyl-tRNA(fMet) + (6S)-5,6,7,8-tetrahydrofolate + H(+)</text>
        <dbReference type="Rhea" id="RHEA:24380"/>
        <dbReference type="Rhea" id="RHEA-COMP:9952"/>
        <dbReference type="Rhea" id="RHEA-COMP:9953"/>
        <dbReference type="ChEBI" id="CHEBI:15378"/>
        <dbReference type="ChEBI" id="CHEBI:57453"/>
        <dbReference type="ChEBI" id="CHEBI:78530"/>
        <dbReference type="ChEBI" id="CHEBI:78844"/>
        <dbReference type="ChEBI" id="CHEBI:195366"/>
        <dbReference type="EC" id="2.1.2.9"/>
    </reaction>
</comment>
<dbReference type="InterPro" id="IPR002376">
    <property type="entry name" value="Formyl_transf_N"/>
</dbReference>
<keyword evidence="3 5" id="KW-0808">Transferase</keyword>
<evidence type="ECO:0000313" key="9">
    <source>
        <dbReference type="Proteomes" id="UP000053091"/>
    </source>
</evidence>
<dbReference type="PANTHER" id="PTHR11138:SF5">
    <property type="entry name" value="METHIONYL-TRNA FORMYLTRANSFERASE, MITOCHONDRIAL"/>
    <property type="match status" value="1"/>
</dbReference>
<dbReference type="InterPro" id="IPR041711">
    <property type="entry name" value="Met-tRNA-FMT_N"/>
</dbReference>
<dbReference type="PATRIC" id="fig|1678841.3.peg.3433"/>
<dbReference type="SUPFAM" id="SSF53328">
    <property type="entry name" value="Formyltransferase"/>
    <property type="match status" value="1"/>
</dbReference>
<dbReference type="NCBIfam" id="TIGR00460">
    <property type="entry name" value="fmt"/>
    <property type="match status" value="1"/>
</dbReference>
<name>A0A0S7C6U0_9BACT</name>
<dbReference type="EC" id="2.1.2.9" evidence="2 5"/>
<dbReference type="AlphaFoldDB" id="A0A0S7C6U0"/>
<proteinExistence type="inferred from homology"/>
<dbReference type="Gene3D" id="3.40.50.12230">
    <property type="match status" value="1"/>
</dbReference>
<evidence type="ECO:0000256" key="4">
    <source>
        <dbReference type="ARBA" id="ARBA00022917"/>
    </source>
</evidence>
<keyword evidence="9" id="KW-1185">Reference proteome</keyword>
<sequence>MNDINIIFMGTPEFAVASLQRIVESGYKVSGVVTVPDKPAGRGLKIRQSAVKQYALEHGIRVFQPEKLNDPLFIAELKELGANLFVVVAFRKLPEAVWSLPALGCFNLHASLLPQYRGAAPINHAVMNGETVTGVTTFFINEGIDTGKVILRSELTVGPDETAGELHDRLKETGAALVIKTIENIASGKCAPIAQPVSNEPLRNAPRIFREQCFISWDKTAGDVHNHIRGLSPYPGAISFLKGETAGREVKVLRSALTGEIAGTAPGHAKIVSDNRLFVACSDQYIEIITIQPAGKKAMQASEFLRGLRTTGIVFKTPSEAV</sequence>
<dbReference type="InterPro" id="IPR005793">
    <property type="entry name" value="Formyl_trans_C"/>
</dbReference>
<evidence type="ECO:0000259" key="6">
    <source>
        <dbReference type="Pfam" id="PF00551"/>
    </source>
</evidence>
<dbReference type="GO" id="GO:0004479">
    <property type="term" value="F:methionyl-tRNA formyltransferase activity"/>
    <property type="evidence" value="ECO:0007669"/>
    <property type="project" value="UniProtKB-UniRule"/>
</dbReference>
<evidence type="ECO:0000259" key="7">
    <source>
        <dbReference type="Pfam" id="PF02911"/>
    </source>
</evidence>
<dbReference type="HAMAP" id="MF_00182">
    <property type="entry name" value="Formyl_trans"/>
    <property type="match status" value="1"/>
</dbReference>
<feature type="binding site" evidence="5">
    <location>
        <begin position="111"/>
        <end position="114"/>
    </location>
    <ligand>
        <name>(6S)-5,6,7,8-tetrahydrofolate</name>
        <dbReference type="ChEBI" id="CHEBI:57453"/>
    </ligand>
</feature>
<keyword evidence="4 5" id="KW-0648">Protein biosynthesis</keyword>
<reference evidence="8" key="1">
    <citation type="journal article" date="2015" name="Genome Announc.">
        <title>Draft Genome Sequence of Bacteroidales Strain TBC1, a Novel Isolate from a Methanogenic Wastewater Treatment System.</title>
        <authorList>
            <person name="Tourlousse D.M."/>
            <person name="Matsuura N."/>
            <person name="Sun L."/>
            <person name="Toyonaga M."/>
            <person name="Kuroda K."/>
            <person name="Ohashi A."/>
            <person name="Cruz R."/>
            <person name="Yamaguchi T."/>
            <person name="Sekiguchi Y."/>
        </authorList>
    </citation>
    <scope>NUCLEOTIDE SEQUENCE [LARGE SCALE GENOMIC DNA]</scope>
    <source>
        <strain evidence="8">TBC1</strain>
    </source>
</reference>
<feature type="domain" description="Formyl transferase C-terminal" evidence="7">
    <location>
        <begin position="208"/>
        <end position="308"/>
    </location>
</feature>
<evidence type="ECO:0000256" key="1">
    <source>
        <dbReference type="ARBA" id="ARBA00010699"/>
    </source>
</evidence>